<sequence>MTDAPPSECSGKLVKVAMATHATGQGSSSGSSQASQAPHPSGTSSRIDVNNATRAHPLFGMLDYIIRNTQNQTSKLETRISTLEKNVDKIIDIQGELKQLMEEYCDSTFSIEKTSYQAPLRKGAAILFCNSMFRTPTEDSVLKMVKATLRSDIHSKRILHASLKFTNSLFVTFRSEERRRILHPSGKYRNKDTKSLAALIMGYMKANTDSCPNYTRNLALLMQLQLQLLALLLASNLIWISAARMYLSVSISSEVTSVPWSIIKEDNETLTFSSLFSKIQTGSFSTIPSSKDLEDAHLETVYVGQSKESFSTVEASHTVSSVCSIFGSFVKFVVTVDLLECSLQSKRLRSQVNQAIPSL</sequence>
<evidence type="ECO:0000256" key="2">
    <source>
        <dbReference type="SAM" id="MobiDB-lite"/>
    </source>
</evidence>
<feature type="compositionally biased region" description="Low complexity" evidence="2">
    <location>
        <begin position="19"/>
        <end position="42"/>
    </location>
</feature>
<keyword evidence="1" id="KW-0175">Coiled coil</keyword>
<accession>A0A1X7UWG2</accession>
<evidence type="ECO:0000256" key="1">
    <source>
        <dbReference type="SAM" id="Coils"/>
    </source>
</evidence>
<name>A0A1X7UWG2_AMPQE</name>
<dbReference type="InParanoid" id="A0A1X7UWG2"/>
<protein>
    <submittedName>
        <fullName evidence="3">Uncharacterized protein</fullName>
    </submittedName>
</protein>
<evidence type="ECO:0000313" key="3">
    <source>
        <dbReference type="EnsemblMetazoa" id="Aqu2.1.31874_001"/>
    </source>
</evidence>
<dbReference type="EnsemblMetazoa" id="Aqu2.1.31874_001">
    <property type="protein sequence ID" value="Aqu2.1.31874_001"/>
    <property type="gene ID" value="Aqu2.1.31874"/>
</dbReference>
<reference evidence="3" key="1">
    <citation type="submission" date="2017-05" db="UniProtKB">
        <authorList>
            <consortium name="EnsemblMetazoa"/>
        </authorList>
    </citation>
    <scope>IDENTIFICATION</scope>
</reference>
<proteinExistence type="predicted"/>
<feature type="coiled-coil region" evidence="1">
    <location>
        <begin position="66"/>
        <end position="103"/>
    </location>
</feature>
<dbReference type="AlphaFoldDB" id="A0A1X7UWG2"/>
<organism evidence="3">
    <name type="scientific">Amphimedon queenslandica</name>
    <name type="common">Sponge</name>
    <dbReference type="NCBI Taxonomy" id="400682"/>
    <lineage>
        <taxon>Eukaryota</taxon>
        <taxon>Metazoa</taxon>
        <taxon>Porifera</taxon>
        <taxon>Demospongiae</taxon>
        <taxon>Heteroscleromorpha</taxon>
        <taxon>Haplosclerida</taxon>
        <taxon>Niphatidae</taxon>
        <taxon>Amphimedon</taxon>
    </lineage>
</organism>
<feature type="region of interest" description="Disordered" evidence="2">
    <location>
        <begin position="1"/>
        <end position="49"/>
    </location>
</feature>